<dbReference type="InterPro" id="IPR013762">
    <property type="entry name" value="Integrase-like_cat_sf"/>
</dbReference>
<feature type="domain" description="Tyr recombinase" evidence="12">
    <location>
        <begin position="106"/>
        <end position="288"/>
    </location>
</feature>
<dbReference type="EMBL" id="FOOX01000001">
    <property type="protein sequence ID" value="SFF94180.1"/>
    <property type="molecule type" value="Genomic_DNA"/>
</dbReference>
<keyword evidence="4 11" id="KW-0963">Cytoplasm</keyword>
<dbReference type="InterPro" id="IPR002104">
    <property type="entry name" value="Integrase_catalytic"/>
</dbReference>
<feature type="active site" evidence="11">
    <location>
        <position position="240"/>
    </location>
</feature>
<gene>
    <name evidence="11" type="primary">xerD</name>
    <name evidence="14" type="ORF">SAMN05660649_00112</name>
</gene>
<keyword evidence="5 11" id="KW-0132">Cell division</keyword>
<proteinExistence type="inferred from homology"/>
<dbReference type="PROSITE" id="PS51900">
    <property type="entry name" value="CB"/>
    <property type="match status" value="1"/>
</dbReference>
<dbReference type="CDD" id="cd00798">
    <property type="entry name" value="INT_XerDC_C"/>
    <property type="match status" value="1"/>
</dbReference>
<dbReference type="InterPro" id="IPR010998">
    <property type="entry name" value="Integrase_recombinase_N"/>
</dbReference>
<evidence type="ECO:0000256" key="5">
    <source>
        <dbReference type="ARBA" id="ARBA00022618"/>
    </source>
</evidence>
<dbReference type="PROSITE" id="PS51898">
    <property type="entry name" value="TYR_RECOMBINASE"/>
    <property type="match status" value="1"/>
</dbReference>
<protein>
    <recommendedName>
        <fullName evidence="3 11">Tyrosine recombinase XerD</fullName>
    </recommendedName>
</protein>
<dbReference type="InterPro" id="IPR044068">
    <property type="entry name" value="CB"/>
</dbReference>
<dbReference type="GO" id="GO:0005737">
    <property type="term" value="C:cytoplasm"/>
    <property type="evidence" value="ECO:0007669"/>
    <property type="project" value="UniProtKB-SubCell"/>
</dbReference>
<feature type="active site" evidence="11">
    <location>
        <position position="170"/>
    </location>
</feature>
<dbReference type="GO" id="GO:0009037">
    <property type="term" value="F:tyrosine-based site-specific recombinase activity"/>
    <property type="evidence" value="ECO:0007669"/>
    <property type="project" value="UniProtKB-UniRule"/>
</dbReference>
<evidence type="ECO:0000259" key="12">
    <source>
        <dbReference type="PROSITE" id="PS51898"/>
    </source>
</evidence>
<comment type="subunit">
    <text evidence="11">Forms a cyclic heterotetrameric complex composed of two molecules of XerC and two molecules of XerD.</text>
</comment>
<keyword evidence="9 11" id="KW-0233">DNA recombination</keyword>
<dbReference type="GO" id="GO:0051301">
    <property type="term" value="P:cell division"/>
    <property type="evidence" value="ECO:0007669"/>
    <property type="project" value="UniProtKB-KW"/>
</dbReference>
<dbReference type="AlphaFoldDB" id="A0A1I2MTG6"/>
<dbReference type="HAMAP" id="MF_01807">
    <property type="entry name" value="Recomb_XerD"/>
    <property type="match status" value="1"/>
</dbReference>
<evidence type="ECO:0000313" key="15">
    <source>
        <dbReference type="Proteomes" id="UP000199337"/>
    </source>
</evidence>
<dbReference type="Gene3D" id="1.10.150.130">
    <property type="match status" value="1"/>
</dbReference>
<organism evidence="14 15">
    <name type="scientific">Desulfotruncus arcticus DSM 17038</name>
    <dbReference type="NCBI Taxonomy" id="1121424"/>
    <lineage>
        <taxon>Bacteria</taxon>
        <taxon>Bacillati</taxon>
        <taxon>Bacillota</taxon>
        <taxon>Clostridia</taxon>
        <taxon>Eubacteriales</taxon>
        <taxon>Desulfallaceae</taxon>
        <taxon>Desulfotruncus</taxon>
    </lineage>
</organism>
<dbReference type="Pfam" id="PF00589">
    <property type="entry name" value="Phage_integrase"/>
    <property type="match status" value="1"/>
</dbReference>
<dbReference type="STRING" id="341036.SAMN05660649_00112"/>
<evidence type="ECO:0000256" key="4">
    <source>
        <dbReference type="ARBA" id="ARBA00022490"/>
    </source>
</evidence>
<reference evidence="15" key="1">
    <citation type="submission" date="2016-10" db="EMBL/GenBank/DDBJ databases">
        <authorList>
            <person name="Varghese N."/>
            <person name="Submissions S."/>
        </authorList>
    </citation>
    <scope>NUCLEOTIDE SEQUENCE [LARGE SCALE GENOMIC DNA]</scope>
    <source>
        <strain evidence="15">DSM 17038</strain>
    </source>
</reference>
<keyword evidence="15" id="KW-1185">Reference proteome</keyword>
<evidence type="ECO:0000256" key="9">
    <source>
        <dbReference type="ARBA" id="ARBA00023172"/>
    </source>
</evidence>
<comment type="similarity">
    <text evidence="2 11">Belongs to the 'phage' integrase family. XerD subfamily.</text>
</comment>
<name>A0A1I2MTG6_9FIRM</name>
<dbReference type="Pfam" id="PF02899">
    <property type="entry name" value="Phage_int_SAM_1"/>
    <property type="match status" value="1"/>
</dbReference>
<evidence type="ECO:0000259" key="13">
    <source>
        <dbReference type="PROSITE" id="PS51900"/>
    </source>
</evidence>
<evidence type="ECO:0000256" key="6">
    <source>
        <dbReference type="ARBA" id="ARBA00022829"/>
    </source>
</evidence>
<dbReference type="GO" id="GO:0003677">
    <property type="term" value="F:DNA binding"/>
    <property type="evidence" value="ECO:0007669"/>
    <property type="project" value="UniProtKB-UniRule"/>
</dbReference>
<evidence type="ECO:0000256" key="3">
    <source>
        <dbReference type="ARBA" id="ARBA00015810"/>
    </source>
</evidence>
<dbReference type="HAMAP" id="MF_01808">
    <property type="entry name" value="Recomb_XerC_XerD"/>
    <property type="match status" value="1"/>
</dbReference>
<dbReference type="Gene3D" id="1.10.443.10">
    <property type="entry name" value="Intergrase catalytic core"/>
    <property type="match status" value="1"/>
</dbReference>
<dbReference type="GO" id="GO:0006313">
    <property type="term" value="P:DNA transposition"/>
    <property type="evidence" value="ECO:0007669"/>
    <property type="project" value="UniProtKB-UniRule"/>
</dbReference>
<dbReference type="NCBIfam" id="NF040815">
    <property type="entry name" value="recomb_XerA_Arch"/>
    <property type="match status" value="1"/>
</dbReference>
<dbReference type="PANTHER" id="PTHR30349">
    <property type="entry name" value="PHAGE INTEGRASE-RELATED"/>
    <property type="match status" value="1"/>
</dbReference>
<evidence type="ECO:0000256" key="1">
    <source>
        <dbReference type="ARBA" id="ARBA00004496"/>
    </source>
</evidence>
<dbReference type="Proteomes" id="UP000199337">
    <property type="component" value="Unassembled WGS sequence"/>
</dbReference>
<dbReference type="InterPro" id="IPR023009">
    <property type="entry name" value="Tyrosine_recombinase_XerC/XerD"/>
</dbReference>
<dbReference type="InterPro" id="IPR004107">
    <property type="entry name" value="Integrase_SAM-like_N"/>
</dbReference>
<evidence type="ECO:0000256" key="8">
    <source>
        <dbReference type="ARBA" id="ARBA00023125"/>
    </source>
</evidence>
<comment type="function">
    <text evidence="11">Site-specific tyrosine recombinase, which acts by catalyzing the cutting and rejoining of the recombining DNA molecules. The XerC-XerD complex is essential to convert dimers of the bacterial chromosome into monomers to permit their segregation at cell division. It also contributes to the segregational stability of plasmids.</text>
</comment>
<feature type="domain" description="Core-binding (CB)" evidence="13">
    <location>
        <begin position="1"/>
        <end position="85"/>
    </location>
</feature>
<dbReference type="GO" id="GO:0007059">
    <property type="term" value="P:chromosome segregation"/>
    <property type="evidence" value="ECO:0007669"/>
    <property type="project" value="UniProtKB-UniRule"/>
</dbReference>
<evidence type="ECO:0000256" key="11">
    <source>
        <dbReference type="HAMAP-Rule" id="MF_01807"/>
    </source>
</evidence>
<evidence type="ECO:0000313" key="14">
    <source>
        <dbReference type="EMBL" id="SFF94180.1"/>
    </source>
</evidence>
<dbReference type="InterPro" id="IPR011932">
    <property type="entry name" value="Recomb_XerD"/>
</dbReference>
<keyword evidence="10 11" id="KW-0131">Cell cycle</keyword>
<sequence length="300" mass="33983">MEMQIAIFLDYLAVERGLAKNTVESYQFDLKNFMAFCANRQVLDVRRIDRVLVLNYLLELKKLGRSPATIARHMAALKVFCRFLLDEGLLARDPTTNLESPGSGKKLPGVLDQSEVELLLEQPRIGNPAGLRDKAMLELMYATGMRVSELISLNVEHVDLESGYVRCTGKGSKERIIPVGSIAKKYLLEYLSRGRAKITANRTENALFLNMRGKRLSRQGFWKIIKKHARKAGIKEITPHTLRHSFATHLLENGADLRSVQEMLGHADITTTQIYTHLTDTRLREAFNKSHPRALKRVDG</sequence>
<keyword evidence="7 11" id="KW-0229">DNA integration</keyword>
<accession>A0A1I2MTG6</accession>
<dbReference type="NCBIfam" id="TIGR02225">
    <property type="entry name" value="recomb_XerD"/>
    <property type="match status" value="1"/>
</dbReference>
<dbReference type="InterPro" id="IPR050090">
    <property type="entry name" value="Tyrosine_recombinase_XerCD"/>
</dbReference>
<evidence type="ECO:0000256" key="10">
    <source>
        <dbReference type="ARBA" id="ARBA00023306"/>
    </source>
</evidence>
<keyword evidence="6 11" id="KW-0159">Chromosome partition</keyword>
<feature type="active site" evidence="11">
    <location>
        <position position="243"/>
    </location>
</feature>
<dbReference type="SUPFAM" id="SSF56349">
    <property type="entry name" value="DNA breaking-rejoining enzymes"/>
    <property type="match status" value="1"/>
</dbReference>
<dbReference type="InterPro" id="IPR011010">
    <property type="entry name" value="DNA_brk_join_enz"/>
</dbReference>
<feature type="active site" description="O-(3'-phospho-DNA)-tyrosine intermediate" evidence="11">
    <location>
        <position position="275"/>
    </location>
</feature>
<dbReference type="OrthoDB" id="9785687at2"/>
<comment type="subcellular location">
    <subcellularLocation>
        <location evidence="1 11">Cytoplasm</location>
    </subcellularLocation>
</comment>
<dbReference type="PANTHER" id="PTHR30349:SF81">
    <property type="entry name" value="TYROSINE RECOMBINASE XERC"/>
    <property type="match status" value="1"/>
</dbReference>
<keyword evidence="8 11" id="KW-0238">DNA-binding</keyword>
<feature type="active site" evidence="11">
    <location>
        <position position="266"/>
    </location>
</feature>
<evidence type="ECO:0000256" key="7">
    <source>
        <dbReference type="ARBA" id="ARBA00022908"/>
    </source>
</evidence>
<dbReference type="RefSeq" id="WP_092467655.1">
    <property type="nucleotide sequence ID" value="NZ_FOOX01000001.1"/>
</dbReference>
<evidence type="ECO:0000256" key="2">
    <source>
        <dbReference type="ARBA" id="ARBA00010450"/>
    </source>
</evidence>
<dbReference type="NCBIfam" id="NF001399">
    <property type="entry name" value="PRK00283.1"/>
    <property type="match status" value="1"/>
</dbReference>
<feature type="active site" evidence="11">
    <location>
        <position position="146"/>
    </location>
</feature>